<keyword evidence="9" id="KW-1185">Reference proteome</keyword>
<organism evidence="8 9">
    <name type="scientific">Lachancea mirantina</name>
    <dbReference type="NCBI Taxonomy" id="1230905"/>
    <lineage>
        <taxon>Eukaryota</taxon>
        <taxon>Fungi</taxon>
        <taxon>Dikarya</taxon>
        <taxon>Ascomycota</taxon>
        <taxon>Saccharomycotina</taxon>
        <taxon>Saccharomycetes</taxon>
        <taxon>Saccharomycetales</taxon>
        <taxon>Saccharomycetaceae</taxon>
        <taxon>Lachancea</taxon>
    </lineage>
</organism>
<dbReference type="Pfam" id="PF00916">
    <property type="entry name" value="Sulfate_transp"/>
    <property type="match status" value="1"/>
</dbReference>
<evidence type="ECO:0000256" key="6">
    <source>
        <dbReference type="SAM" id="Phobius"/>
    </source>
</evidence>
<evidence type="ECO:0000256" key="2">
    <source>
        <dbReference type="ARBA" id="ARBA00022692"/>
    </source>
</evidence>
<protein>
    <submittedName>
        <fullName evidence="8">LAMI_0C01354g1_1</fullName>
    </submittedName>
</protein>
<dbReference type="InterPro" id="IPR036513">
    <property type="entry name" value="STAS_dom_sf"/>
</dbReference>
<reference evidence="9" key="1">
    <citation type="submission" date="2016-03" db="EMBL/GenBank/DDBJ databases">
        <authorList>
            <person name="Devillers H."/>
        </authorList>
    </citation>
    <scope>NUCLEOTIDE SEQUENCE [LARGE SCALE GENOMIC DNA]</scope>
</reference>
<feature type="transmembrane region" description="Helical" evidence="6">
    <location>
        <begin position="255"/>
        <end position="273"/>
    </location>
</feature>
<dbReference type="Gene3D" id="3.30.750.24">
    <property type="entry name" value="STAS domain"/>
    <property type="match status" value="1"/>
</dbReference>
<evidence type="ECO:0000313" key="8">
    <source>
        <dbReference type="EMBL" id="SCU82916.1"/>
    </source>
</evidence>
<dbReference type="InterPro" id="IPR011547">
    <property type="entry name" value="SLC26A/SulP_dom"/>
</dbReference>
<gene>
    <name evidence="8" type="ORF">LAMI_0C01354G</name>
</gene>
<dbReference type="Pfam" id="PF01740">
    <property type="entry name" value="STAS"/>
    <property type="match status" value="1"/>
</dbReference>
<dbReference type="OrthoDB" id="427213at2759"/>
<proteinExistence type="predicted"/>
<feature type="transmembrane region" description="Helical" evidence="6">
    <location>
        <begin position="174"/>
        <end position="195"/>
    </location>
</feature>
<feature type="transmembrane region" description="Helical" evidence="6">
    <location>
        <begin position="344"/>
        <end position="367"/>
    </location>
</feature>
<dbReference type="AlphaFoldDB" id="A0A1G4J037"/>
<feature type="transmembrane region" description="Helical" evidence="6">
    <location>
        <begin position="202"/>
        <end position="221"/>
    </location>
</feature>
<keyword evidence="3 6" id="KW-1133">Transmembrane helix</keyword>
<feature type="domain" description="STAS" evidence="7">
    <location>
        <begin position="543"/>
        <end position="684"/>
    </location>
</feature>
<dbReference type="CDD" id="cd07042">
    <property type="entry name" value="STAS_SulP_like_sulfate_transporter"/>
    <property type="match status" value="1"/>
</dbReference>
<dbReference type="Proteomes" id="UP000191024">
    <property type="component" value="Chromosome C"/>
</dbReference>
<dbReference type="GO" id="GO:0055085">
    <property type="term" value="P:transmembrane transport"/>
    <property type="evidence" value="ECO:0007669"/>
    <property type="project" value="InterPro"/>
</dbReference>
<feature type="transmembrane region" description="Helical" evidence="6">
    <location>
        <begin position="416"/>
        <end position="433"/>
    </location>
</feature>
<dbReference type="EMBL" id="LT598466">
    <property type="protein sequence ID" value="SCU82916.1"/>
    <property type="molecule type" value="Genomic_DNA"/>
</dbReference>
<feature type="transmembrane region" description="Helical" evidence="6">
    <location>
        <begin position="285"/>
        <end position="303"/>
    </location>
</feature>
<feature type="transmembrane region" description="Helical" evidence="6">
    <location>
        <begin position="477"/>
        <end position="504"/>
    </location>
</feature>
<comment type="subcellular location">
    <subcellularLocation>
        <location evidence="1">Membrane</location>
        <topology evidence="1">Multi-pass membrane protein</topology>
    </subcellularLocation>
</comment>
<sequence length="709" mass="77730">MDEGSPLLPSRGTKTLARSFPSHKRKSRSSPLGEGSPVPDDVQSTNLKSLIGIPSRSAESQVRPSLWDRSKYYFPCLGWIPHYTMSKLMGDLVAGMTLASFQIPLAMSFSTSIAHTPPTTGLNSLVVAPIVYALFGTVPQMVVGPESAISLVVGQAIERARKHHENYNATDACVVLSFIGGVCLFLSGALRFGFLDNVLSRALLRGFISAVSLVMILNSLVSELKLEKVLADTPEHYHSPFQKILFLIEYAPKNYHVPTAVLSFACIGALFFLKYTKRAMMRKFRWAVFFPDILLVVIVTIFVSSTMDLKRKFGIDVVGDFDADGISELKNPLSKARRSMYSDLVYPAFMAAILGFFESTIASKSLASAFDFDVSSNRELIALGSTNMVCSLVAGLPSFGGYGRSKVNAYSGGKTVVSGVAMGFFTLLTMRFLLEYIKNIPMGCLSAITTVIGFSLIEESPADIVFYWKCKGYQELGIFAVTLLTTFAFSVEVGITVGCLFSLIRVIKLSGRSGIQILGRVAGTDQFVNADDYFREMFRNRPDLPPLEQTEGCLIVKIPEPLFFTNAEDLKSKLNRLELHGSLRTHPASPQFLGKSMTRRVVLDMNGMTSIDASAAQVLHEIVTSFQKRYVRVFLARVPITQGVREMLISAGIAEIAQRNHDANTGVAENSWSFENIQDALRAGDSYENVDLYSTCGSLTSSLVNTGFT</sequence>
<dbReference type="PROSITE" id="PS50801">
    <property type="entry name" value="STAS"/>
    <property type="match status" value="1"/>
</dbReference>
<keyword evidence="2 6" id="KW-0812">Transmembrane</keyword>
<name>A0A1G4J037_9SACH</name>
<dbReference type="STRING" id="1230905.A0A1G4J037"/>
<evidence type="ECO:0000256" key="1">
    <source>
        <dbReference type="ARBA" id="ARBA00004141"/>
    </source>
</evidence>
<dbReference type="PANTHER" id="PTHR11814">
    <property type="entry name" value="SULFATE TRANSPORTER"/>
    <property type="match status" value="1"/>
</dbReference>
<evidence type="ECO:0000256" key="4">
    <source>
        <dbReference type="ARBA" id="ARBA00023136"/>
    </source>
</evidence>
<dbReference type="InterPro" id="IPR002645">
    <property type="entry name" value="STAS_dom"/>
</dbReference>
<evidence type="ECO:0000259" key="7">
    <source>
        <dbReference type="PROSITE" id="PS50801"/>
    </source>
</evidence>
<evidence type="ECO:0000313" key="9">
    <source>
        <dbReference type="Proteomes" id="UP000191024"/>
    </source>
</evidence>
<dbReference type="InterPro" id="IPR001902">
    <property type="entry name" value="SLC26A/SulP_fam"/>
</dbReference>
<dbReference type="SUPFAM" id="SSF52091">
    <property type="entry name" value="SpoIIaa-like"/>
    <property type="match status" value="1"/>
</dbReference>
<evidence type="ECO:0000256" key="5">
    <source>
        <dbReference type="SAM" id="MobiDB-lite"/>
    </source>
</evidence>
<evidence type="ECO:0000256" key="3">
    <source>
        <dbReference type="ARBA" id="ARBA00022989"/>
    </source>
</evidence>
<keyword evidence="4 6" id="KW-0472">Membrane</keyword>
<accession>A0A1G4J037</accession>
<feature type="transmembrane region" description="Helical" evidence="6">
    <location>
        <begin position="379"/>
        <end position="396"/>
    </location>
</feature>
<feature type="region of interest" description="Disordered" evidence="5">
    <location>
        <begin position="1"/>
        <end position="44"/>
    </location>
</feature>
<dbReference type="GO" id="GO:0016020">
    <property type="term" value="C:membrane"/>
    <property type="evidence" value="ECO:0007669"/>
    <property type="project" value="UniProtKB-SubCell"/>
</dbReference>